<comment type="similarity">
    <text evidence="1">Belongs to the TolB family.</text>
</comment>
<geneLocation type="plasmid" evidence="2 3">
    <name>pACIX902</name>
</geneLocation>
<keyword evidence="3" id="KW-1185">Reference proteome</keyword>
<dbReference type="PANTHER" id="PTHR36842:SF1">
    <property type="entry name" value="PROTEIN TOLB"/>
    <property type="match status" value="1"/>
</dbReference>
<dbReference type="RefSeq" id="WP_013582157.1">
    <property type="nucleotide sequence ID" value="NC_015065.1"/>
</dbReference>
<dbReference type="KEGG" id="acm:AciX9_3849"/>
<keyword evidence="2" id="KW-0614">Plasmid</keyword>
<dbReference type="Gene3D" id="2.120.10.30">
    <property type="entry name" value="TolB, C-terminal domain"/>
    <property type="match status" value="1"/>
</dbReference>
<dbReference type="Proteomes" id="UP000000343">
    <property type="component" value="Plasmid pACIX902"/>
</dbReference>
<dbReference type="OrthoDB" id="100405at2"/>
<evidence type="ECO:0000256" key="1">
    <source>
        <dbReference type="ARBA" id="ARBA00009820"/>
    </source>
</evidence>
<dbReference type="Pfam" id="PF07676">
    <property type="entry name" value="PD40"/>
    <property type="match status" value="3"/>
</dbReference>
<proteinExistence type="inferred from homology"/>
<reference evidence="3" key="1">
    <citation type="submission" date="2011-01" db="EMBL/GenBank/DDBJ databases">
        <title>Complete sequence of plasmid2 of Acidobacterium sp. MP5ACTX9.</title>
        <authorList>
            <consortium name="US DOE Joint Genome Institute"/>
            <person name="Lucas S."/>
            <person name="Copeland A."/>
            <person name="Lapidus A."/>
            <person name="Cheng J.-F."/>
            <person name="Goodwin L."/>
            <person name="Pitluck S."/>
            <person name="Teshima H."/>
            <person name="Detter J.C."/>
            <person name="Han C."/>
            <person name="Tapia R."/>
            <person name="Land M."/>
            <person name="Hauser L."/>
            <person name="Kyrpides N."/>
            <person name="Ivanova N."/>
            <person name="Ovchinnikova G."/>
            <person name="Pagani I."/>
            <person name="Rawat S.R."/>
            <person name="Mannisto M."/>
            <person name="Haggblom M.M."/>
            <person name="Woyke T."/>
        </authorList>
    </citation>
    <scope>NUCLEOTIDE SEQUENCE [LARGE SCALE GENOMIC DNA]</scope>
    <source>
        <strain evidence="3">MP5ACTX9</strain>
        <plasmid evidence="3">Plasmid pACIX902</plasmid>
    </source>
</reference>
<sequence>MAWTDIQEKLWRARALDGSDKVQLTSDSLEVFLAHWSPDGKQLAIMAKEHNGVWQNYIIDAAGGKPEPLLHEARNAADPGWSADGSKIVFGREPDLMGKETGSHTIQILDLATHQTETVPGSEGLFSPRWSPDGRWIAALTLDQKSLMLYDVAAHHWRQLGSTSAADPVWSRDSKFIYIHAFQADMEPILKVNVLDGSMQPVADLSSFQSAGAVNYFFGGLSPTNLPMVQTHIGTGNLYTLDLNQR</sequence>
<dbReference type="EMBL" id="CP002482">
    <property type="protein sequence ID" value="ADW71135.1"/>
    <property type="molecule type" value="Genomic_DNA"/>
</dbReference>
<name>E8X726_GRATM</name>
<gene>
    <name evidence="2" type="ordered locus">AciX9_3849</name>
</gene>
<evidence type="ECO:0000313" key="2">
    <source>
        <dbReference type="EMBL" id="ADW71135.1"/>
    </source>
</evidence>
<organism evidence="3">
    <name type="scientific">Granulicella tundricola (strain ATCC BAA-1859 / DSM 23138 / MP5ACTX9)</name>
    <dbReference type="NCBI Taxonomy" id="1198114"/>
    <lineage>
        <taxon>Bacteria</taxon>
        <taxon>Pseudomonadati</taxon>
        <taxon>Acidobacteriota</taxon>
        <taxon>Terriglobia</taxon>
        <taxon>Terriglobales</taxon>
        <taxon>Acidobacteriaceae</taxon>
        <taxon>Granulicella</taxon>
    </lineage>
</organism>
<dbReference type="InterPro" id="IPR011659">
    <property type="entry name" value="WD40"/>
</dbReference>
<dbReference type="SUPFAM" id="SSF69304">
    <property type="entry name" value="Tricorn protease N-terminal domain"/>
    <property type="match status" value="1"/>
</dbReference>
<dbReference type="PANTHER" id="PTHR36842">
    <property type="entry name" value="PROTEIN TOLB HOMOLOG"/>
    <property type="match status" value="1"/>
</dbReference>
<protein>
    <submittedName>
        <fullName evidence="2">WD40-like beta Propeller containing protein</fullName>
    </submittedName>
</protein>
<dbReference type="InterPro" id="IPR011042">
    <property type="entry name" value="6-blade_b-propeller_TolB-like"/>
</dbReference>
<evidence type="ECO:0000313" key="3">
    <source>
        <dbReference type="Proteomes" id="UP000000343"/>
    </source>
</evidence>
<dbReference type="HOGENOM" id="CLU_1127817_0_0_0"/>
<dbReference type="AlphaFoldDB" id="E8X726"/>
<accession>E8X726</accession>